<reference evidence="3" key="1">
    <citation type="journal article" date="2013" name="Science">
        <title>Comparative analysis of bat genomes provides insight into the evolution of flight and immunity.</title>
        <authorList>
            <person name="Zhang G."/>
            <person name="Cowled C."/>
            <person name="Shi Z."/>
            <person name="Huang Z."/>
            <person name="Bishop-Lilly K.A."/>
            <person name="Fang X."/>
            <person name="Wynne J.W."/>
            <person name="Xiong Z."/>
            <person name="Baker M.L."/>
            <person name="Zhao W."/>
            <person name="Tachedjian M."/>
            <person name="Zhu Y."/>
            <person name="Zhou P."/>
            <person name="Jiang X."/>
            <person name="Ng J."/>
            <person name="Yang L."/>
            <person name="Wu L."/>
            <person name="Xiao J."/>
            <person name="Feng Y."/>
            <person name="Chen Y."/>
            <person name="Sun X."/>
            <person name="Zhang Y."/>
            <person name="Marsh G.A."/>
            <person name="Crameri G."/>
            <person name="Broder C.C."/>
            <person name="Frey K.G."/>
            <person name="Wang L.F."/>
            <person name="Wang J."/>
        </authorList>
    </citation>
    <scope>NUCLEOTIDE SEQUENCE [LARGE SCALE GENOMIC DNA]</scope>
</reference>
<proteinExistence type="predicted"/>
<sequence length="100" mass="10663">MGRGQGSWAIAPQCRMTPFPPPDLSASVNGEATSQKGGSTEDKEQEEGQNLEEGPVGGSSEDLLHNDSAREGPDLDGPGKDRQERQRAHVDSESLDDEDS</sequence>
<evidence type="ECO:0000256" key="1">
    <source>
        <dbReference type="SAM" id="MobiDB-lite"/>
    </source>
</evidence>
<evidence type="ECO:0000313" key="3">
    <source>
        <dbReference type="Proteomes" id="UP000010556"/>
    </source>
</evidence>
<keyword evidence="3" id="KW-1185">Reference proteome</keyword>
<feature type="region of interest" description="Disordered" evidence="1">
    <location>
        <begin position="1"/>
        <end position="100"/>
    </location>
</feature>
<evidence type="ECO:0000313" key="2">
    <source>
        <dbReference type="EMBL" id="ELK37442.1"/>
    </source>
</evidence>
<protein>
    <submittedName>
        <fullName evidence="2">Hepatoma-derived growth factor-related protein 2</fullName>
    </submittedName>
</protein>
<accession>L5MGK5</accession>
<organism evidence="2 3">
    <name type="scientific">Myotis davidii</name>
    <name type="common">David's myotis</name>
    <dbReference type="NCBI Taxonomy" id="225400"/>
    <lineage>
        <taxon>Eukaryota</taxon>
        <taxon>Metazoa</taxon>
        <taxon>Chordata</taxon>
        <taxon>Craniata</taxon>
        <taxon>Vertebrata</taxon>
        <taxon>Euteleostomi</taxon>
        <taxon>Mammalia</taxon>
        <taxon>Eutheria</taxon>
        <taxon>Laurasiatheria</taxon>
        <taxon>Chiroptera</taxon>
        <taxon>Yangochiroptera</taxon>
        <taxon>Vespertilionidae</taxon>
        <taxon>Myotis</taxon>
    </lineage>
</organism>
<feature type="compositionally biased region" description="Polar residues" evidence="1">
    <location>
        <begin position="26"/>
        <end position="38"/>
    </location>
</feature>
<dbReference type="EMBL" id="KB100339">
    <property type="protein sequence ID" value="ELK37442.1"/>
    <property type="molecule type" value="Genomic_DNA"/>
</dbReference>
<feature type="compositionally biased region" description="Basic and acidic residues" evidence="1">
    <location>
        <begin position="62"/>
        <end position="92"/>
    </location>
</feature>
<name>L5MGK5_MYODS</name>
<dbReference type="Proteomes" id="UP000010556">
    <property type="component" value="Unassembled WGS sequence"/>
</dbReference>
<dbReference type="AlphaFoldDB" id="L5MGK5"/>
<gene>
    <name evidence="2" type="ORF">MDA_GLEAN10011098</name>
</gene>